<dbReference type="GO" id="GO:0005737">
    <property type="term" value="C:cytoplasm"/>
    <property type="evidence" value="ECO:0007669"/>
    <property type="project" value="UniProtKB-SubCell"/>
</dbReference>
<organism evidence="14 15">
    <name type="scientific">Mannheimia pernigra</name>
    <dbReference type="NCBI Taxonomy" id="111844"/>
    <lineage>
        <taxon>Bacteria</taxon>
        <taxon>Pseudomonadati</taxon>
        <taxon>Pseudomonadota</taxon>
        <taxon>Gammaproteobacteria</taxon>
        <taxon>Pasteurellales</taxon>
        <taxon>Pasteurellaceae</taxon>
        <taxon>Mannheimia</taxon>
    </lineage>
</organism>
<dbReference type="PANTHER" id="PTHR30307">
    <property type="entry name" value="S-ADENOSYLMETHIONINE:TRNA RIBOSYLTRANSFERASE-ISOMERASE"/>
    <property type="match status" value="1"/>
</dbReference>
<gene>
    <name evidence="13 14" type="primary">queA</name>
    <name evidence="14" type="ORF">HV559_07820</name>
</gene>
<evidence type="ECO:0000256" key="4">
    <source>
        <dbReference type="ARBA" id="ARBA00022490"/>
    </source>
</evidence>
<comment type="subunit">
    <text evidence="3 13">Monomer.</text>
</comment>
<comment type="pathway">
    <text evidence="2 13">tRNA modification; tRNA-queuosine biosynthesis.</text>
</comment>
<evidence type="ECO:0000256" key="13">
    <source>
        <dbReference type="HAMAP-Rule" id="MF_00113"/>
    </source>
</evidence>
<dbReference type="Gene3D" id="3.40.1780.10">
    <property type="entry name" value="QueA-like"/>
    <property type="match status" value="1"/>
</dbReference>
<evidence type="ECO:0000313" key="14">
    <source>
        <dbReference type="EMBL" id="QLB40783.1"/>
    </source>
</evidence>
<comment type="catalytic activity">
    <reaction evidence="8 13">
        <text>7-aminomethyl-7-carbaguanosine(34) in tRNA + S-adenosyl-L-methionine = epoxyqueuosine(34) in tRNA + adenine + L-methionine + 2 H(+)</text>
        <dbReference type="Rhea" id="RHEA:32155"/>
        <dbReference type="Rhea" id="RHEA-COMP:10342"/>
        <dbReference type="Rhea" id="RHEA-COMP:18582"/>
        <dbReference type="ChEBI" id="CHEBI:15378"/>
        <dbReference type="ChEBI" id="CHEBI:16708"/>
        <dbReference type="ChEBI" id="CHEBI:57844"/>
        <dbReference type="ChEBI" id="CHEBI:59789"/>
        <dbReference type="ChEBI" id="CHEBI:82833"/>
        <dbReference type="ChEBI" id="CHEBI:194443"/>
        <dbReference type="EC" id="2.4.99.17"/>
    </reaction>
</comment>
<evidence type="ECO:0000256" key="3">
    <source>
        <dbReference type="ARBA" id="ARBA00011245"/>
    </source>
</evidence>
<dbReference type="InterPro" id="IPR042119">
    <property type="entry name" value="QueA_dom2"/>
</dbReference>
<keyword evidence="7 13" id="KW-0671">Queuosine biosynthesis</keyword>
<protein>
    <recommendedName>
        <fullName evidence="11 13">S-adenosylmethionine:tRNA ribosyltransferase-isomerase</fullName>
        <ecNumber evidence="10 13">2.4.99.17</ecNumber>
    </recommendedName>
    <alternativeName>
        <fullName evidence="12 13">Queuosine biosynthesis protein QueA</fullName>
    </alternativeName>
</protein>
<evidence type="ECO:0000256" key="7">
    <source>
        <dbReference type="ARBA" id="ARBA00022785"/>
    </source>
</evidence>
<dbReference type="Pfam" id="PF02547">
    <property type="entry name" value="Queuosine_synth"/>
    <property type="match status" value="1"/>
</dbReference>
<comment type="subcellular location">
    <subcellularLocation>
        <location evidence="1 13">Cytoplasm</location>
    </subcellularLocation>
</comment>
<evidence type="ECO:0000256" key="1">
    <source>
        <dbReference type="ARBA" id="ARBA00004496"/>
    </source>
</evidence>
<dbReference type="Proteomes" id="UP000509660">
    <property type="component" value="Chromosome"/>
</dbReference>
<dbReference type="InterPro" id="IPR042118">
    <property type="entry name" value="QueA_dom1"/>
</dbReference>
<evidence type="ECO:0000256" key="9">
    <source>
        <dbReference type="ARBA" id="ARBA00061210"/>
    </source>
</evidence>
<evidence type="ECO:0000256" key="6">
    <source>
        <dbReference type="ARBA" id="ARBA00022691"/>
    </source>
</evidence>
<keyword evidence="14" id="KW-0328">Glycosyltransferase</keyword>
<sequence length="361" mass="40146">MLVSDFYFDLPDELIARYPTVERSASRLLHLNGETGKFADQQFIDLYDHINEGDLLIFNNTRVIPARLYGRKPSGGKVETLVERVLDEHRCLAHVKSSKAPKEGAKLIFGEDKLGEGNGFTATMIARHETLFELVFCENQPLFDLLQQAGHIPLPPYINRPDEDTDQERYQTVYSKVLGAVAAPTAGLHFDNAMLEKLKAKGVDTAFVTLHVGAGTFQPVRVDTIEEHKMHAEYAEVSQEVVDKILATKALGKRVIAVGTTSVRSVESASLAAEKEGKLIAPFFSDTTIFLYPGKQFKIVDALITNFHLPESTLIMLVSAFAGYKNTMNAYAHAVEAKYRFFSYGDAMFINKNPNALNDLP</sequence>
<dbReference type="FunFam" id="2.40.10.240:FF:000001">
    <property type="entry name" value="S-adenosylmethionine:tRNA ribosyltransferase-isomerase"/>
    <property type="match status" value="1"/>
</dbReference>
<evidence type="ECO:0000313" key="15">
    <source>
        <dbReference type="Proteomes" id="UP000509660"/>
    </source>
</evidence>
<evidence type="ECO:0000256" key="12">
    <source>
        <dbReference type="ARBA" id="ARBA00076160"/>
    </source>
</evidence>
<keyword evidence="5 13" id="KW-0808">Transferase</keyword>
<keyword evidence="14" id="KW-0413">Isomerase</keyword>
<dbReference type="HAMAP" id="MF_00113">
    <property type="entry name" value="QueA"/>
    <property type="match status" value="1"/>
</dbReference>
<dbReference type="RefSeq" id="WP_176810040.1">
    <property type="nucleotide sequence ID" value="NZ_CP055306.1"/>
</dbReference>
<dbReference type="NCBIfam" id="TIGR00113">
    <property type="entry name" value="queA"/>
    <property type="match status" value="1"/>
</dbReference>
<dbReference type="SUPFAM" id="SSF111337">
    <property type="entry name" value="QueA-like"/>
    <property type="match status" value="1"/>
</dbReference>
<evidence type="ECO:0000256" key="11">
    <source>
        <dbReference type="ARBA" id="ARBA00069325"/>
    </source>
</evidence>
<dbReference type="GO" id="GO:0051075">
    <property type="term" value="F:S-adenosylmethionine:tRNA ribosyltransferase-isomerase activity"/>
    <property type="evidence" value="ECO:0007669"/>
    <property type="project" value="UniProtKB-EC"/>
</dbReference>
<dbReference type="InterPro" id="IPR003699">
    <property type="entry name" value="QueA"/>
</dbReference>
<evidence type="ECO:0000256" key="8">
    <source>
        <dbReference type="ARBA" id="ARBA00052751"/>
    </source>
</evidence>
<proteinExistence type="inferred from homology"/>
<accession>A0A7D5DYT1</accession>
<dbReference type="InterPro" id="IPR036100">
    <property type="entry name" value="QueA_sf"/>
</dbReference>
<reference evidence="14 15" key="1">
    <citation type="submission" date="2020-06" db="EMBL/GenBank/DDBJ databases">
        <title>Mannheimia pernigra sp. nov. isolated from bovine respiratory tract.</title>
        <authorList>
            <person name="Kuhnert P."/>
            <person name="Akarsu-Egger H."/>
        </authorList>
    </citation>
    <scope>NUCLEOTIDE SEQUENCE [LARGE SCALE GENOMIC DNA]</scope>
    <source>
        <strain evidence="14 15">BNO311</strain>
    </source>
</reference>
<dbReference type="UniPathway" id="UPA00392"/>
<dbReference type="EMBL" id="CP055306">
    <property type="protein sequence ID" value="QLB40783.1"/>
    <property type="molecule type" value="Genomic_DNA"/>
</dbReference>
<dbReference type="PANTHER" id="PTHR30307:SF0">
    <property type="entry name" value="S-ADENOSYLMETHIONINE:TRNA RIBOSYLTRANSFERASE-ISOMERASE"/>
    <property type="match status" value="1"/>
</dbReference>
<dbReference type="EC" id="2.4.99.17" evidence="10 13"/>
<keyword evidence="4 13" id="KW-0963">Cytoplasm</keyword>
<evidence type="ECO:0000256" key="2">
    <source>
        <dbReference type="ARBA" id="ARBA00004691"/>
    </source>
</evidence>
<comment type="similarity">
    <text evidence="9 13">Belongs to the QueA family.</text>
</comment>
<dbReference type="NCBIfam" id="NF001140">
    <property type="entry name" value="PRK00147.1"/>
    <property type="match status" value="1"/>
</dbReference>
<keyword evidence="15" id="KW-1185">Reference proteome</keyword>
<comment type="function">
    <text evidence="13">Transfers and isomerizes the ribose moiety from AdoMet to the 7-aminomethyl group of 7-deazaguanine (preQ1-tRNA) to give epoxyqueuosine (oQ-tRNA).</text>
</comment>
<dbReference type="AlphaFoldDB" id="A0A7D5DYT1"/>
<dbReference type="Gene3D" id="2.40.10.240">
    <property type="entry name" value="QueA-like"/>
    <property type="match status" value="1"/>
</dbReference>
<name>A0A7D5DYT1_9PAST</name>
<evidence type="ECO:0000256" key="5">
    <source>
        <dbReference type="ARBA" id="ARBA00022679"/>
    </source>
</evidence>
<dbReference type="GO" id="GO:0008616">
    <property type="term" value="P:tRNA queuosine(34) biosynthetic process"/>
    <property type="evidence" value="ECO:0007669"/>
    <property type="project" value="UniProtKB-UniRule"/>
</dbReference>
<dbReference type="FunFam" id="3.40.1780.10:FF:000001">
    <property type="entry name" value="S-adenosylmethionine:tRNA ribosyltransferase-isomerase"/>
    <property type="match status" value="1"/>
</dbReference>
<evidence type="ECO:0000256" key="10">
    <source>
        <dbReference type="ARBA" id="ARBA00066503"/>
    </source>
</evidence>
<keyword evidence="6 13" id="KW-0949">S-adenosyl-L-methionine</keyword>